<evidence type="ECO:0000313" key="1">
    <source>
        <dbReference type="EMBL" id="NRT91708.1"/>
    </source>
</evidence>
<proteinExistence type="predicted"/>
<comment type="caution">
    <text evidence="1">The sequence shown here is derived from an EMBL/GenBank/DDBJ whole genome shotgun (WGS) entry which is preliminary data.</text>
</comment>
<dbReference type="AlphaFoldDB" id="A0AAX0B923"/>
<gene>
    <name evidence="1" type="ORF">B0H41_005387</name>
</gene>
<reference evidence="1" key="1">
    <citation type="submission" date="2020-05" db="EMBL/GenBank/DDBJ databases">
        <authorList>
            <person name="Brown S."/>
            <person name="Huntemann M."/>
            <person name="Clum A."/>
            <person name="Spunde A."/>
            <person name="Palaniappan K."/>
            <person name="Ritter S."/>
            <person name="Mikhailova N."/>
            <person name="Chen I.-M."/>
            <person name="Stamatis D."/>
            <person name="Reddy T."/>
            <person name="O'Malley R."/>
            <person name="Daum C."/>
            <person name="Shapiro N."/>
            <person name="Ivanova N."/>
            <person name="Kyrpides N."/>
            <person name="Woyke T."/>
        </authorList>
    </citation>
    <scope>NUCLEOTIDE SEQUENCE</scope>
    <source>
        <strain evidence="1">DJ080</strain>
    </source>
</reference>
<organism evidence="1 2">
    <name type="scientific">Clostridium beijerinckii</name>
    <name type="common">Clostridium MP</name>
    <dbReference type="NCBI Taxonomy" id="1520"/>
    <lineage>
        <taxon>Bacteria</taxon>
        <taxon>Bacillati</taxon>
        <taxon>Bacillota</taxon>
        <taxon>Clostridia</taxon>
        <taxon>Eubacteriales</taxon>
        <taxon>Clostridiaceae</taxon>
        <taxon>Clostridium</taxon>
    </lineage>
</organism>
<evidence type="ECO:0000313" key="2">
    <source>
        <dbReference type="Proteomes" id="UP001193748"/>
    </source>
</evidence>
<dbReference type="Proteomes" id="UP001193748">
    <property type="component" value="Unassembled WGS sequence"/>
</dbReference>
<reference evidence="1" key="2">
    <citation type="journal article" date="2022" name="Nat. Biotechnol.">
        <title>Carbon-negative production of acetone and isopropanol by gas fermentation at industrial pilot scale.</title>
        <authorList>
            <person name="Liew F.E."/>
            <person name="Nogle R."/>
            <person name="Abdalla T."/>
            <person name="Rasor B.J."/>
            <person name="Canter C."/>
            <person name="Jensen R.O."/>
            <person name="Wang L."/>
            <person name="Strutz J."/>
            <person name="Chirania P."/>
            <person name="De Tissera S."/>
            <person name="Mueller A.P."/>
            <person name="Ruan Z."/>
            <person name="Gao A."/>
            <person name="Tran L."/>
            <person name="Engle N.L."/>
            <person name="Bromley J.C."/>
            <person name="Daniell J."/>
            <person name="Conrado R."/>
            <person name="Tschaplinski T.J."/>
            <person name="Giannone R.J."/>
            <person name="Hettich R.L."/>
            <person name="Karim A.S."/>
            <person name="Simpson S.D."/>
            <person name="Brown S.D."/>
            <person name="Leang C."/>
            <person name="Jewett M.C."/>
            <person name="Kopke M."/>
        </authorList>
    </citation>
    <scope>NUCLEOTIDE SEQUENCE</scope>
    <source>
        <strain evidence="1">DJ080</strain>
    </source>
</reference>
<accession>A0AAX0B923</accession>
<dbReference type="EMBL" id="JABSWW010000001">
    <property type="protein sequence ID" value="NRT91708.1"/>
    <property type="molecule type" value="Genomic_DNA"/>
</dbReference>
<protein>
    <submittedName>
        <fullName evidence="1">Uncharacterized protein</fullName>
    </submittedName>
</protein>
<sequence length="33" mass="3477">MGKIDSLGFIETGEIISTVTIPSPSKELISSLL</sequence>
<name>A0AAX0B923_CLOBE</name>